<dbReference type="SUPFAM" id="SSF55469">
    <property type="entry name" value="FMN-dependent nitroreductase-like"/>
    <property type="match status" value="1"/>
</dbReference>
<comment type="similarity">
    <text evidence="1">Belongs to the nitroreductase family.</text>
</comment>
<dbReference type="Proteomes" id="UP000632659">
    <property type="component" value="Unassembled WGS sequence"/>
</dbReference>
<dbReference type="InterPro" id="IPR000415">
    <property type="entry name" value="Nitroreductase-like"/>
</dbReference>
<evidence type="ECO:0000259" key="3">
    <source>
        <dbReference type="Pfam" id="PF00881"/>
    </source>
</evidence>
<dbReference type="Pfam" id="PF00881">
    <property type="entry name" value="Nitroreductase"/>
    <property type="match status" value="1"/>
</dbReference>
<evidence type="ECO:0000313" key="4">
    <source>
        <dbReference type="EMBL" id="MBC8611112.1"/>
    </source>
</evidence>
<dbReference type="EMBL" id="JACRTL010000004">
    <property type="protein sequence ID" value="MBC8611112.1"/>
    <property type="molecule type" value="Genomic_DNA"/>
</dbReference>
<dbReference type="InterPro" id="IPR029479">
    <property type="entry name" value="Nitroreductase"/>
</dbReference>
<comment type="caution">
    <text evidence="4">The sequence shown here is derived from an EMBL/GenBank/DDBJ whole genome shotgun (WGS) entry which is preliminary data.</text>
</comment>
<dbReference type="PANTHER" id="PTHR43673:SF10">
    <property type="entry name" value="NADH DEHYDROGENASE_NAD(P)H NITROREDUCTASE XCC3605-RELATED"/>
    <property type="match status" value="1"/>
</dbReference>
<dbReference type="AlphaFoldDB" id="A0A8J6TZC1"/>
<feature type="domain" description="Nitroreductase" evidence="3">
    <location>
        <begin position="8"/>
        <end position="172"/>
    </location>
</feature>
<keyword evidence="5" id="KW-1185">Reference proteome</keyword>
<dbReference type="Gene3D" id="3.40.109.10">
    <property type="entry name" value="NADH Oxidase"/>
    <property type="match status" value="1"/>
</dbReference>
<dbReference type="RefSeq" id="WP_187536535.1">
    <property type="nucleotide sequence ID" value="NZ_JACRTL010000004.1"/>
</dbReference>
<dbReference type="PANTHER" id="PTHR43673">
    <property type="entry name" value="NAD(P)H NITROREDUCTASE YDGI-RELATED"/>
    <property type="match status" value="1"/>
</dbReference>
<keyword evidence="2" id="KW-0560">Oxidoreductase</keyword>
<gene>
    <name evidence="4" type="ORF">H8702_08295</name>
</gene>
<name>A0A8J6TZC1_9FIRM</name>
<organism evidence="4 5">
    <name type="scientific">Massiliimalia timonensis</name>
    <dbReference type="NCBI Taxonomy" id="1987501"/>
    <lineage>
        <taxon>Bacteria</taxon>
        <taxon>Bacillati</taxon>
        <taxon>Bacillota</taxon>
        <taxon>Clostridia</taxon>
        <taxon>Eubacteriales</taxon>
        <taxon>Oscillospiraceae</taxon>
        <taxon>Massiliimalia</taxon>
    </lineage>
</organism>
<evidence type="ECO:0000256" key="1">
    <source>
        <dbReference type="ARBA" id="ARBA00007118"/>
    </source>
</evidence>
<sequence length="192" mass="21531">MEFFNLVKVRRSIRKYQNKQIEREDLEKIIEAGLYAPNAGGGQRTIIVAIHNKELCETIGKCNATKFDRSKLAGSYVSKEQPSLIDDPTIKSGFYGAPTVCAVFAPKNFLYSIPDTFCCAENMVLAAAECGLASCIVARGEEIFENEIGAELLKEWEIPDNYIARCFVLLGYCEGEYPQDKPRKENRSLIVE</sequence>
<reference evidence="4" key="1">
    <citation type="submission" date="2020-08" db="EMBL/GenBank/DDBJ databases">
        <title>Genome public.</title>
        <authorList>
            <person name="Liu C."/>
            <person name="Sun Q."/>
        </authorList>
    </citation>
    <scope>NUCLEOTIDE SEQUENCE</scope>
    <source>
        <strain evidence="4">NSJ-15</strain>
    </source>
</reference>
<protein>
    <submittedName>
        <fullName evidence="4">Nitroreductase family protein</fullName>
    </submittedName>
</protein>
<evidence type="ECO:0000256" key="2">
    <source>
        <dbReference type="ARBA" id="ARBA00023002"/>
    </source>
</evidence>
<accession>A0A8J6TZC1</accession>
<proteinExistence type="inferred from homology"/>
<evidence type="ECO:0000313" key="5">
    <source>
        <dbReference type="Proteomes" id="UP000632659"/>
    </source>
</evidence>
<dbReference type="GO" id="GO:0016491">
    <property type="term" value="F:oxidoreductase activity"/>
    <property type="evidence" value="ECO:0007669"/>
    <property type="project" value="UniProtKB-KW"/>
</dbReference>